<name>A0A2U2BG59_ALCFA</name>
<evidence type="ECO:0000256" key="3">
    <source>
        <dbReference type="ARBA" id="ARBA00009677"/>
    </source>
</evidence>
<feature type="domain" description="Flagellar hook-associated protein FlgK helical" evidence="8">
    <location>
        <begin position="92"/>
        <end position="331"/>
    </location>
</feature>
<dbReference type="EMBL" id="QEXO01000004">
    <property type="protein sequence ID" value="PWE12981.1"/>
    <property type="molecule type" value="Genomic_DNA"/>
</dbReference>
<keyword evidence="9" id="KW-0966">Cell projection</keyword>
<dbReference type="SUPFAM" id="SSF64518">
    <property type="entry name" value="Phase 1 flagellin"/>
    <property type="match status" value="1"/>
</dbReference>
<dbReference type="InterPro" id="IPR002371">
    <property type="entry name" value="FlgK"/>
</dbReference>
<proteinExistence type="inferred from homology"/>
<comment type="subcellular location">
    <subcellularLocation>
        <location evidence="1 7">Bacterial flagellum</location>
    </subcellularLocation>
    <subcellularLocation>
        <location evidence="2 7">Secreted</location>
    </subcellularLocation>
</comment>
<dbReference type="PRINTS" id="PR01005">
    <property type="entry name" value="FLGHOOKAP1"/>
</dbReference>
<dbReference type="RefSeq" id="WP_063692848.1">
    <property type="nucleotide sequence ID" value="NZ_CP021079.1"/>
</dbReference>
<protein>
    <recommendedName>
        <fullName evidence="4 7">Flagellar hook-associated protein 1</fullName>
        <shortName evidence="7">HAP1</shortName>
    </recommendedName>
</protein>
<keyword evidence="9" id="KW-0969">Cilium</keyword>
<dbReference type="STRING" id="511.UZ73_15525"/>
<evidence type="ECO:0000259" key="8">
    <source>
        <dbReference type="Pfam" id="PF22638"/>
    </source>
</evidence>
<evidence type="ECO:0000256" key="1">
    <source>
        <dbReference type="ARBA" id="ARBA00004365"/>
    </source>
</evidence>
<dbReference type="Pfam" id="PF22638">
    <property type="entry name" value="FlgK_D1"/>
    <property type="match status" value="1"/>
</dbReference>
<evidence type="ECO:0000313" key="9">
    <source>
        <dbReference type="EMBL" id="PWE12981.1"/>
    </source>
</evidence>
<evidence type="ECO:0000256" key="4">
    <source>
        <dbReference type="ARBA" id="ARBA00016244"/>
    </source>
</evidence>
<dbReference type="GO" id="GO:0005576">
    <property type="term" value="C:extracellular region"/>
    <property type="evidence" value="ECO:0007669"/>
    <property type="project" value="UniProtKB-SubCell"/>
</dbReference>
<dbReference type="GO" id="GO:0005198">
    <property type="term" value="F:structural molecule activity"/>
    <property type="evidence" value="ECO:0007669"/>
    <property type="project" value="UniProtKB-UniRule"/>
</dbReference>
<reference evidence="9 10" key="2">
    <citation type="submission" date="2018-05" db="EMBL/GenBank/DDBJ databases">
        <authorList>
            <person name="Lanie J.A."/>
            <person name="Ng W.-L."/>
            <person name="Kazmierczak K.M."/>
            <person name="Andrzejewski T.M."/>
            <person name="Davidsen T.M."/>
            <person name="Wayne K.J."/>
            <person name="Tettelin H."/>
            <person name="Glass J.I."/>
            <person name="Rusch D."/>
            <person name="Podicherti R."/>
            <person name="Tsui H.-C.T."/>
            <person name="Winkler M.E."/>
        </authorList>
    </citation>
    <scope>NUCLEOTIDE SEQUENCE [LARGE SCALE GENOMIC DNA]</scope>
    <source>
        <strain evidence="9 10">YBY</strain>
    </source>
</reference>
<dbReference type="NCBIfam" id="TIGR02492">
    <property type="entry name" value="flgK_ends"/>
    <property type="match status" value="1"/>
</dbReference>
<evidence type="ECO:0000256" key="6">
    <source>
        <dbReference type="ARBA" id="ARBA00023143"/>
    </source>
</evidence>
<dbReference type="PANTHER" id="PTHR30033">
    <property type="entry name" value="FLAGELLAR HOOK-ASSOCIATED PROTEIN 1"/>
    <property type="match status" value="1"/>
</dbReference>
<organism evidence="9 10">
    <name type="scientific">Alcaligenes faecalis</name>
    <dbReference type="NCBI Taxonomy" id="511"/>
    <lineage>
        <taxon>Bacteria</taxon>
        <taxon>Pseudomonadati</taxon>
        <taxon>Pseudomonadota</taxon>
        <taxon>Betaproteobacteria</taxon>
        <taxon>Burkholderiales</taxon>
        <taxon>Alcaligenaceae</taxon>
        <taxon>Alcaligenes</taxon>
    </lineage>
</organism>
<dbReference type="Proteomes" id="UP000245216">
    <property type="component" value="Unassembled WGS sequence"/>
</dbReference>
<comment type="caution">
    <text evidence="9">The sequence shown here is derived from an EMBL/GenBank/DDBJ whole genome shotgun (WGS) entry which is preliminary data.</text>
</comment>
<sequence length="571" mass="61435">MNLANLGITGLFAAQKRMQVTGHNINNIDTAGYNRQSVLVETAGSVGSGNGYYGRGVQVVTVQRSHDNFLYQQLVRSQTAGAALVSYGTEIAQLDNLFSDRTVGISPALQNFFDGLEAVASQPADPSARQELLGRAESLATQIRDATSYMNRVNENINTQVGTTVTQINSYLERIDNVNKQIVAAKGTTPGHEPNDLLDQREQLVAELGQLIDVRTVEQDGRLSVTTAGGQMLLGGERVYPLHAVRSAENPERIVVGFTSALNVDGKMVVSEFREGTIKGGTLGGLLQFRQESLEPAINALGRLAVGLAHTVNDIHRQGMDLKGDAGKDMFSISGPKVIANGNNPVSSGVPGVSFYKDLVDPADPSKGYTQPVDKLTGDNYRIERVDGRFQLRNLTSNDVTPLNGPDKNGGITRVDGLEIDVSSLKTKSEDGDSWLIQPTVNAGSSLQVEIKRPQDIAAADMDTGSADGAIAQKLADLRNTKVLADGSLSLNDSFGQIVNRIAVQTQQNGTAAKAQLKLIEQNYAAQQSLSGVNKDEEYIMLQRFQEQYQAAARLIDVSSQMFDTLLGLRS</sequence>
<accession>A0A2U2BG59</accession>
<keyword evidence="6 7" id="KW-0975">Bacterial flagellum</keyword>
<dbReference type="GO" id="GO:0044780">
    <property type="term" value="P:bacterial-type flagellum assembly"/>
    <property type="evidence" value="ECO:0007669"/>
    <property type="project" value="InterPro"/>
</dbReference>
<evidence type="ECO:0000256" key="2">
    <source>
        <dbReference type="ARBA" id="ARBA00004613"/>
    </source>
</evidence>
<dbReference type="InterPro" id="IPR053927">
    <property type="entry name" value="FlgK_helical"/>
</dbReference>
<gene>
    <name evidence="7" type="primary">flgK</name>
    <name evidence="9" type="ORF">DF183_14160</name>
</gene>
<evidence type="ECO:0000313" key="10">
    <source>
        <dbReference type="Proteomes" id="UP000245216"/>
    </source>
</evidence>
<dbReference type="GO" id="GO:0009424">
    <property type="term" value="C:bacterial-type flagellum hook"/>
    <property type="evidence" value="ECO:0007669"/>
    <property type="project" value="UniProtKB-UniRule"/>
</dbReference>
<dbReference type="AlphaFoldDB" id="A0A2U2BG59"/>
<comment type="similarity">
    <text evidence="3 7">Belongs to the flagella basal body rod proteins family.</text>
</comment>
<reference evidence="9 10" key="1">
    <citation type="submission" date="2018-05" db="EMBL/GenBank/DDBJ databases">
        <title>Genome Sequence of an Efficient Indole-Degrading Bacterium, Alcaligenes sp.YBY.</title>
        <authorList>
            <person name="Yang B."/>
        </authorList>
    </citation>
    <scope>NUCLEOTIDE SEQUENCE [LARGE SCALE GENOMIC DNA]</scope>
    <source>
        <strain evidence="9 10">YBY</strain>
    </source>
</reference>
<keyword evidence="5 7" id="KW-0964">Secreted</keyword>
<keyword evidence="9" id="KW-0282">Flagellum</keyword>
<evidence type="ECO:0000256" key="7">
    <source>
        <dbReference type="RuleBase" id="RU362065"/>
    </source>
</evidence>
<evidence type="ECO:0000256" key="5">
    <source>
        <dbReference type="ARBA" id="ARBA00022525"/>
    </source>
</evidence>
<dbReference type="PANTHER" id="PTHR30033:SF1">
    <property type="entry name" value="FLAGELLAR HOOK-ASSOCIATED PROTEIN 1"/>
    <property type="match status" value="1"/>
</dbReference>